<feature type="region of interest" description="Disordered" evidence="6">
    <location>
        <begin position="313"/>
        <end position="342"/>
    </location>
</feature>
<dbReference type="InterPro" id="IPR029062">
    <property type="entry name" value="Class_I_gatase-like"/>
</dbReference>
<dbReference type="PIRSF" id="PIRSF000450">
    <property type="entry name" value="H_ser_succinyltr"/>
    <property type="match status" value="1"/>
</dbReference>
<reference evidence="7" key="2">
    <citation type="submission" date="2020-09" db="EMBL/GenBank/DDBJ databases">
        <authorList>
            <person name="Sun Q."/>
            <person name="Kim S."/>
        </authorList>
    </citation>
    <scope>NUCLEOTIDE SEQUENCE</scope>
    <source>
        <strain evidence="7">KCTC 42651</strain>
    </source>
</reference>
<dbReference type="SUPFAM" id="SSF52317">
    <property type="entry name" value="Class I glutamine amidotransferase-like"/>
    <property type="match status" value="1"/>
</dbReference>
<comment type="pathway">
    <text evidence="4">Amino-acid biosynthesis; L-methionine biosynthesis via de novo pathway; O-acetyl-L-homoserine from L-homoserine: step 1/1.</text>
</comment>
<comment type="function">
    <text evidence="4">Transfers an acetyl group from acetyl-CoA to L-homoserine, forming acetyl-L-homoserine.</text>
</comment>
<feature type="binding site" evidence="4">
    <location>
        <position position="252"/>
    </location>
    <ligand>
        <name>substrate</name>
    </ligand>
</feature>
<comment type="caution">
    <text evidence="7">The sequence shown here is derived from an EMBL/GenBank/DDBJ whole genome shotgun (WGS) entry which is preliminary data.</text>
</comment>
<gene>
    <name evidence="7" type="primary">metA</name>
    <name evidence="4" type="synonym">metAA</name>
    <name evidence="7" type="ORF">GCM10017083_13920</name>
</gene>
<feature type="site" description="Important for acyl-CoA specificity" evidence="4">
    <location>
        <position position="114"/>
    </location>
</feature>
<dbReference type="GO" id="GO:0008899">
    <property type="term" value="F:homoserine O-succinyltransferase activity"/>
    <property type="evidence" value="ECO:0007669"/>
    <property type="project" value="UniProtKB-UniRule"/>
</dbReference>
<sequence>MAALILPTGLPAIAMLRREGIAVVEGESPVPFAEGVQPLTIALVNIMPDKPTTEVQFGRLLAGADRPVRVVLVLPDGYVPQTADPRHVERFYRRWSEIDRYELDGIVITGAPVEHLAFSAVRYWTGMSAIFNWVSEARLPAMHVCWAAMAALWHDHGVPKQDLGEKRFGVYPHVPLNFRSPVLRGVPLPLDMPVSRWAEVRLSDLPIDGSVRPLALAPVSGLGLAEDPERRAIYLLNHPEYDADTLDREYARDRARGIRVARPDPARTAARSWEPTGRGLFRNWLTELGRLDLRDRPLGMLELLLRIQAQGGASRGSASRGGASMGGASMGGAALACPETRH</sequence>
<evidence type="ECO:0000313" key="7">
    <source>
        <dbReference type="EMBL" id="GHD45673.1"/>
    </source>
</evidence>
<proteinExistence type="inferred from homology"/>
<evidence type="ECO:0000256" key="5">
    <source>
        <dbReference type="PIRSR" id="PIRSR000450-1"/>
    </source>
</evidence>
<dbReference type="Gene3D" id="3.40.50.880">
    <property type="match status" value="1"/>
</dbReference>
<feature type="active site" evidence="4">
    <location>
        <position position="240"/>
    </location>
</feature>
<dbReference type="InterPro" id="IPR033752">
    <property type="entry name" value="MetA_family"/>
</dbReference>
<evidence type="ECO:0000256" key="4">
    <source>
        <dbReference type="HAMAP-Rule" id="MF_00295"/>
    </source>
</evidence>
<keyword evidence="8" id="KW-1185">Reference proteome</keyword>
<dbReference type="GO" id="GO:0004414">
    <property type="term" value="F:homoserine O-acetyltransferase activity"/>
    <property type="evidence" value="ECO:0007669"/>
    <property type="project" value="UniProtKB-EC"/>
</dbReference>
<feature type="active site" description="Acyl-thioester intermediate" evidence="4 5">
    <location>
        <position position="145"/>
    </location>
</feature>
<evidence type="ECO:0000256" key="3">
    <source>
        <dbReference type="ARBA" id="ARBA00023315"/>
    </source>
</evidence>
<keyword evidence="2 4" id="KW-0808">Transferase</keyword>
<dbReference type="GO" id="GO:0009086">
    <property type="term" value="P:methionine biosynthetic process"/>
    <property type="evidence" value="ECO:0007669"/>
    <property type="project" value="UniProtKB-UniRule"/>
</dbReference>
<comment type="caution">
    <text evidence="4">Lacks conserved residue(s) required for the propagation of feature annotation.</text>
</comment>
<evidence type="ECO:0000256" key="1">
    <source>
        <dbReference type="ARBA" id="ARBA00022605"/>
    </source>
</evidence>
<evidence type="ECO:0000256" key="6">
    <source>
        <dbReference type="SAM" id="MobiDB-lite"/>
    </source>
</evidence>
<dbReference type="Proteomes" id="UP000630353">
    <property type="component" value="Unassembled WGS sequence"/>
</dbReference>
<protein>
    <recommendedName>
        <fullName evidence="4">Homoserine O-acetyltransferase</fullName>
        <shortName evidence="4">HAT</shortName>
        <ecNumber evidence="4">2.3.1.31</ecNumber>
    </recommendedName>
    <alternativeName>
        <fullName evidence="4">Homoserine transacetylase</fullName>
        <shortName evidence="4">HTA</shortName>
    </alternativeName>
</protein>
<dbReference type="PANTHER" id="PTHR20919:SF0">
    <property type="entry name" value="HOMOSERINE O-SUCCINYLTRANSFERASE"/>
    <property type="match status" value="1"/>
</dbReference>
<dbReference type="PANTHER" id="PTHR20919">
    <property type="entry name" value="HOMOSERINE O-SUCCINYLTRANSFERASE"/>
    <property type="match status" value="1"/>
</dbReference>
<feature type="binding site" evidence="4">
    <location>
        <position position="195"/>
    </location>
    <ligand>
        <name>substrate</name>
    </ligand>
</feature>
<accession>A0A918XPW3</accession>
<dbReference type="RefSeq" id="WP_189988230.1">
    <property type="nucleotide sequence ID" value="NZ_BMZS01000003.1"/>
</dbReference>
<dbReference type="EC" id="2.3.1.31" evidence="4"/>
<dbReference type="Pfam" id="PF04204">
    <property type="entry name" value="HTS"/>
    <property type="match status" value="1"/>
</dbReference>
<feature type="binding site" evidence="4">
    <location>
        <position position="166"/>
    </location>
    <ligand>
        <name>substrate</name>
    </ligand>
</feature>
<feature type="compositionally biased region" description="Low complexity" evidence="6">
    <location>
        <begin position="313"/>
        <end position="322"/>
    </location>
</feature>
<reference evidence="7" key="1">
    <citation type="journal article" date="2014" name="Int. J. Syst. Evol. Microbiol.">
        <title>Complete genome sequence of Corynebacterium casei LMG S-19264T (=DSM 44701T), isolated from a smear-ripened cheese.</title>
        <authorList>
            <consortium name="US DOE Joint Genome Institute (JGI-PGF)"/>
            <person name="Walter F."/>
            <person name="Albersmeier A."/>
            <person name="Kalinowski J."/>
            <person name="Ruckert C."/>
        </authorList>
    </citation>
    <scope>NUCLEOTIDE SEQUENCE</scope>
    <source>
        <strain evidence="7">KCTC 42651</strain>
    </source>
</reference>
<evidence type="ECO:0000313" key="8">
    <source>
        <dbReference type="Proteomes" id="UP000630353"/>
    </source>
</evidence>
<keyword evidence="4" id="KW-0486">Methionine biosynthesis</keyword>
<dbReference type="AlphaFoldDB" id="A0A918XPW3"/>
<dbReference type="EMBL" id="BMZS01000003">
    <property type="protein sequence ID" value="GHD45673.1"/>
    <property type="molecule type" value="Genomic_DNA"/>
</dbReference>
<dbReference type="GO" id="GO:0005737">
    <property type="term" value="C:cytoplasm"/>
    <property type="evidence" value="ECO:0007669"/>
    <property type="project" value="UniProtKB-SubCell"/>
</dbReference>
<name>A0A918XPW3_9PROT</name>
<feature type="active site" description="Proton acceptor" evidence="4">
    <location>
        <position position="238"/>
    </location>
</feature>
<feature type="site" description="Important for substrate specificity" evidence="4">
    <location>
        <position position="195"/>
    </location>
</feature>
<dbReference type="HAMAP" id="MF_00295">
    <property type="entry name" value="MetA_acyltransf"/>
    <property type="match status" value="1"/>
</dbReference>
<keyword evidence="1 4" id="KW-0028">Amino-acid biosynthesis</keyword>
<keyword evidence="3 4" id="KW-0012">Acyltransferase</keyword>
<comment type="catalytic activity">
    <reaction evidence="4">
        <text>L-homoserine + acetyl-CoA = O-acetyl-L-homoserine + CoA</text>
        <dbReference type="Rhea" id="RHEA:13701"/>
        <dbReference type="ChEBI" id="CHEBI:57287"/>
        <dbReference type="ChEBI" id="CHEBI:57288"/>
        <dbReference type="ChEBI" id="CHEBI:57476"/>
        <dbReference type="ChEBI" id="CHEBI:57716"/>
        <dbReference type="EC" id="2.3.1.31"/>
    </reaction>
</comment>
<evidence type="ECO:0000256" key="2">
    <source>
        <dbReference type="ARBA" id="ARBA00022679"/>
    </source>
</evidence>
<organism evidence="7 8">
    <name type="scientific">Thalassobaculum fulvum</name>
    <dbReference type="NCBI Taxonomy" id="1633335"/>
    <lineage>
        <taxon>Bacteria</taxon>
        <taxon>Pseudomonadati</taxon>
        <taxon>Pseudomonadota</taxon>
        <taxon>Alphaproteobacteria</taxon>
        <taxon>Rhodospirillales</taxon>
        <taxon>Thalassobaculaceae</taxon>
        <taxon>Thalassobaculum</taxon>
    </lineage>
</organism>
<comment type="similarity">
    <text evidence="4">Belongs to the MetA family.</text>
</comment>
<keyword evidence="4" id="KW-0963">Cytoplasm</keyword>
<comment type="subcellular location">
    <subcellularLocation>
        <location evidence="4">Cytoplasm</location>
    </subcellularLocation>
</comment>